<dbReference type="InterPro" id="IPR045180">
    <property type="entry name" value="La_dom_prot"/>
</dbReference>
<organism evidence="8 9">
    <name type="scientific">Cloeon dipterum</name>
    <dbReference type="NCBI Taxonomy" id="197152"/>
    <lineage>
        <taxon>Eukaryota</taxon>
        <taxon>Metazoa</taxon>
        <taxon>Ecdysozoa</taxon>
        <taxon>Arthropoda</taxon>
        <taxon>Hexapoda</taxon>
        <taxon>Insecta</taxon>
        <taxon>Pterygota</taxon>
        <taxon>Palaeoptera</taxon>
        <taxon>Ephemeroptera</taxon>
        <taxon>Pisciforma</taxon>
        <taxon>Baetidae</taxon>
        <taxon>Cloeon</taxon>
    </lineage>
</organism>
<evidence type="ECO:0000256" key="2">
    <source>
        <dbReference type="ARBA" id="ARBA00022884"/>
    </source>
</evidence>
<dbReference type="AlphaFoldDB" id="A0A8S1DDH7"/>
<feature type="domain" description="SUZ-C" evidence="7">
    <location>
        <begin position="381"/>
        <end position="423"/>
    </location>
</feature>
<dbReference type="Proteomes" id="UP000494165">
    <property type="component" value="Unassembled WGS sequence"/>
</dbReference>
<dbReference type="GO" id="GO:1990904">
    <property type="term" value="C:ribonucleoprotein complex"/>
    <property type="evidence" value="ECO:0007669"/>
    <property type="project" value="InterPro"/>
</dbReference>
<dbReference type="InterPro" id="IPR006630">
    <property type="entry name" value="La_HTH"/>
</dbReference>
<evidence type="ECO:0000259" key="7">
    <source>
        <dbReference type="PROSITE" id="PS51938"/>
    </source>
</evidence>
<sequence length="446" mass="48094">MPVPSAGDVIVLQAQQLDEEAPQVTSLLEGVFKMRSDTRDSISSTDSDVSLSYDDDGGAASPPPTEQLLGVGSTASELSSASDSEGCKDSGCEAPAEEDAFVPPDEQMAARIVQQVEFYFSDVNITKDAFLLKHVKRNKEGYVSLKLISSFKRVKHLAKDWRVVAHALANGSSMLQVNEARTKLRRIAPLPRYDDTAPSRTVVALELPLEKPTIESVVDLFAPCGKLALVRILRPGNPVPADVRPFVALPELATAVCALVEFEDLDGCSCSEAPSRLRAGRPAHPGQMRAAGARPQVRLGGGHGRLGRPAETREQPQARTAKPKQQRPPPVGYESAVSSSRSSPLCSPLRSIQNIQNSPLFQFVNAEPYVPRRQSACYFPLPASPLTARPRSNTTPNVLRTLPENVLRLPRGPDGTKGFRQRLMQEAARARSASAPMCPAAAVLAL</sequence>
<proteinExistence type="predicted"/>
<dbReference type="OrthoDB" id="435402at2759"/>
<evidence type="ECO:0000256" key="1">
    <source>
        <dbReference type="ARBA" id="ARBA00004123"/>
    </source>
</evidence>
<dbReference type="PANTHER" id="PTHR22792:SF140">
    <property type="entry name" value="ACHILLES, ISOFORM A"/>
    <property type="match status" value="1"/>
</dbReference>
<evidence type="ECO:0000259" key="6">
    <source>
        <dbReference type="PROSITE" id="PS50961"/>
    </source>
</evidence>
<dbReference type="PROSITE" id="PS50961">
    <property type="entry name" value="HTH_LA"/>
    <property type="match status" value="1"/>
</dbReference>
<dbReference type="FunFam" id="1.10.10.10:FF:000158">
    <property type="entry name" value="La ribonucleoprotein domain family member 7"/>
    <property type="match status" value="1"/>
</dbReference>
<dbReference type="PRINTS" id="PR00302">
    <property type="entry name" value="LUPUSLA"/>
</dbReference>
<dbReference type="PANTHER" id="PTHR22792">
    <property type="entry name" value="LUPUS LA PROTEIN-RELATED"/>
    <property type="match status" value="1"/>
</dbReference>
<feature type="region of interest" description="Disordered" evidence="5">
    <location>
        <begin position="35"/>
        <end position="97"/>
    </location>
</feature>
<dbReference type="InterPro" id="IPR036388">
    <property type="entry name" value="WH-like_DNA-bd_sf"/>
</dbReference>
<dbReference type="GO" id="GO:0003729">
    <property type="term" value="F:mRNA binding"/>
    <property type="evidence" value="ECO:0007669"/>
    <property type="project" value="TreeGrafter"/>
</dbReference>
<dbReference type="Gene3D" id="1.10.10.10">
    <property type="entry name" value="Winged helix-like DNA-binding domain superfamily/Winged helix DNA-binding domain"/>
    <property type="match status" value="1"/>
</dbReference>
<feature type="region of interest" description="Disordered" evidence="5">
    <location>
        <begin position="278"/>
        <end position="348"/>
    </location>
</feature>
<name>A0A8S1DDH7_9INSE</name>
<dbReference type="Pfam" id="PF12901">
    <property type="entry name" value="SUZ-C"/>
    <property type="match status" value="1"/>
</dbReference>
<keyword evidence="2 4" id="KW-0694">RNA-binding</keyword>
<comment type="caution">
    <text evidence="8">The sequence shown here is derived from an EMBL/GenBank/DDBJ whole genome shotgun (WGS) entry which is preliminary data.</text>
</comment>
<dbReference type="CDD" id="cd08033">
    <property type="entry name" value="LARP_6"/>
    <property type="match status" value="1"/>
</dbReference>
<evidence type="ECO:0000256" key="4">
    <source>
        <dbReference type="PROSITE-ProRule" id="PRU00332"/>
    </source>
</evidence>
<feature type="compositionally biased region" description="Low complexity" evidence="5">
    <location>
        <begin position="41"/>
        <end position="52"/>
    </location>
</feature>
<dbReference type="Pfam" id="PF05383">
    <property type="entry name" value="La"/>
    <property type="match status" value="1"/>
</dbReference>
<dbReference type="InterPro" id="IPR036390">
    <property type="entry name" value="WH_DNA-bd_sf"/>
</dbReference>
<feature type="compositionally biased region" description="Low complexity" evidence="5">
    <location>
        <begin position="338"/>
        <end position="348"/>
    </location>
</feature>
<dbReference type="InterPro" id="IPR002344">
    <property type="entry name" value="Lupus_La"/>
</dbReference>
<protein>
    <recommendedName>
        <fullName evidence="10">HTH La-type RNA-binding domain-containing protein</fullName>
    </recommendedName>
</protein>
<comment type="subcellular location">
    <subcellularLocation>
        <location evidence="1">Nucleus</location>
    </subcellularLocation>
</comment>
<dbReference type="EMBL" id="CADEPI010000160">
    <property type="protein sequence ID" value="CAB3378225.1"/>
    <property type="molecule type" value="Genomic_DNA"/>
</dbReference>
<keyword evidence="9" id="KW-1185">Reference proteome</keyword>
<keyword evidence="3" id="KW-0539">Nucleus</keyword>
<evidence type="ECO:0000313" key="8">
    <source>
        <dbReference type="EMBL" id="CAB3378225.1"/>
    </source>
</evidence>
<evidence type="ECO:0008006" key="10">
    <source>
        <dbReference type="Google" id="ProtNLM"/>
    </source>
</evidence>
<dbReference type="GO" id="GO:0006396">
    <property type="term" value="P:RNA processing"/>
    <property type="evidence" value="ECO:0007669"/>
    <property type="project" value="InterPro"/>
</dbReference>
<dbReference type="PROSITE" id="PS51938">
    <property type="entry name" value="SUZ_C"/>
    <property type="match status" value="1"/>
</dbReference>
<dbReference type="SUPFAM" id="SSF46785">
    <property type="entry name" value="Winged helix' DNA-binding domain"/>
    <property type="match status" value="1"/>
</dbReference>
<evidence type="ECO:0000313" key="9">
    <source>
        <dbReference type="Proteomes" id="UP000494165"/>
    </source>
</evidence>
<evidence type="ECO:0000256" key="3">
    <source>
        <dbReference type="ARBA" id="ARBA00023242"/>
    </source>
</evidence>
<accession>A0A8S1DDH7</accession>
<dbReference type="GO" id="GO:0005634">
    <property type="term" value="C:nucleus"/>
    <property type="evidence" value="ECO:0007669"/>
    <property type="project" value="UniProtKB-SubCell"/>
</dbReference>
<reference evidence="8 9" key="1">
    <citation type="submission" date="2020-04" db="EMBL/GenBank/DDBJ databases">
        <authorList>
            <person name="Alioto T."/>
            <person name="Alioto T."/>
            <person name="Gomez Garrido J."/>
        </authorList>
    </citation>
    <scope>NUCLEOTIDE SEQUENCE [LARGE SCALE GENOMIC DNA]</scope>
</reference>
<dbReference type="InterPro" id="IPR024642">
    <property type="entry name" value="SUZ-C"/>
</dbReference>
<feature type="domain" description="HTH La-type RNA-binding" evidence="6">
    <location>
        <begin position="102"/>
        <end position="194"/>
    </location>
</feature>
<gene>
    <name evidence="8" type="ORF">CLODIP_2_CD10479</name>
</gene>
<evidence type="ECO:0000256" key="5">
    <source>
        <dbReference type="SAM" id="MobiDB-lite"/>
    </source>
</evidence>
<feature type="compositionally biased region" description="Low complexity" evidence="5">
    <location>
        <begin position="73"/>
        <end position="84"/>
    </location>
</feature>
<dbReference type="SMART" id="SM00715">
    <property type="entry name" value="LA"/>
    <property type="match status" value="1"/>
</dbReference>